<keyword evidence="8" id="KW-1185">Reference proteome</keyword>
<feature type="transmembrane region" description="Helical" evidence="6">
    <location>
        <begin position="392"/>
        <end position="412"/>
    </location>
</feature>
<feature type="transmembrane region" description="Helical" evidence="6">
    <location>
        <begin position="230"/>
        <end position="257"/>
    </location>
</feature>
<dbReference type="Proteomes" id="UP001596109">
    <property type="component" value="Unassembled WGS sequence"/>
</dbReference>
<dbReference type="RefSeq" id="WP_381433241.1">
    <property type="nucleotide sequence ID" value="NZ_JBHSNO010000005.1"/>
</dbReference>
<dbReference type="EMBL" id="JBHSNO010000005">
    <property type="protein sequence ID" value="MFC5589111.1"/>
    <property type="molecule type" value="Genomic_DNA"/>
</dbReference>
<feature type="transmembrane region" description="Helical" evidence="6">
    <location>
        <begin position="302"/>
        <end position="325"/>
    </location>
</feature>
<keyword evidence="4 6" id="KW-1133">Transmembrane helix</keyword>
<evidence type="ECO:0000256" key="6">
    <source>
        <dbReference type="SAM" id="Phobius"/>
    </source>
</evidence>
<dbReference type="PANTHER" id="PTHR30250">
    <property type="entry name" value="PST FAMILY PREDICTED COLANIC ACID TRANSPORTER"/>
    <property type="match status" value="1"/>
</dbReference>
<evidence type="ECO:0000313" key="7">
    <source>
        <dbReference type="EMBL" id="MFC5589111.1"/>
    </source>
</evidence>
<feature type="transmembrane region" description="Helical" evidence="6">
    <location>
        <begin position="79"/>
        <end position="100"/>
    </location>
</feature>
<keyword evidence="2" id="KW-1003">Cell membrane</keyword>
<organism evidence="7 8">
    <name type="scientific">Sporosarcina soli</name>
    <dbReference type="NCBI Taxonomy" id="334736"/>
    <lineage>
        <taxon>Bacteria</taxon>
        <taxon>Bacillati</taxon>
        <taxon>Bacillota</taxon>
        <taxon>Bacilli</taxon>
        <taxon>Bacillales</taxon>
        <taxon>Caryophanaceae</taxon>
        <taxon>Sporosarcina</taxon>
    </lineage>
</organism>
<protein>
    <submittedName>
        <fullName evidence="7">Lipopolysaccharide biosynthesis protein</fullName>
    </submittedName>
</protein>
<keyword evidence="3 6" id="KW-0812">Transmembrane</keyword>
<accession>A0ABW0TI48</accession>
<name>A0ABW0TI48_9BACL</name>
<sequence>MMKNTKNKGFIKNVLTIAKGTATGQLILFLASPILSRIYTPEEYGVLAIYTLLISTLSILSTLKLELAMQTEEKDTRAIFIVKVSMIFNILFSLVLFVIFHSQKELLCKLFKIPLESSGFLYLIPVGVFALGLNRINSSLYIRNKNFNDLKKLFVSNSILMVITQMGLGVLKIIPNSLIIGDAIGRLITNVRAIKGNLTNNKTSKFSYLNVFELIKEKKKYVFLSTSSEFIFVLVNQSIPFLLIFFYSPILAGYYTFGLKIVNAPMVLIGKSISQVYISEIRTETKRYNKINKLFNQIVKRLMITAILPYSLLFFFGPEIFSIIFGSKWSYSGELMSIMSILFFVEIIVYPLTVTLEVLEKQNFLFFWQSIRGIATIIAFFALDFLQVKVETTLSIISLLLVIFYLIVFVYIKKVITSKEDQIEAE</sequence>
<dbReference type="InterPro" id="IPR050833">
    <property type="entry name" value="Poly_Biosynth_Transport"/>
</dbReference>
<evidence type="ECO:0000256" key="4">
    <source>
        <dbReference type="ARBA" id="ARBA00022989"/>
    </source>
</evidence>
<evidence type="ECO:0000256" key="5">
    <source>
        <dbReference type="ARBA" id="ARBA00023136"/>
    </source>
</evidence>
<evidence type="ECO:0000313" key="8">
    <source>
        <dbReference type="Proteomes" id="UP001596109"/>
    </source>
</evidence>
<feature type="transmembrane region" description="Helical" evidence="6">
    <location>
        <begin position="154"/>
        <end position="174"/>
    </location>
</feature>
<feature type="transmembrane region" description="Helical" evidence="6">
    <location>
        <begin position="46"/>
        <end position="67"/>
    </location>
</feature>
<gene>
    <name evidence="7" type="ORF">ACFPRA_09445</name>
</gene>
<reference evidence="8" key="1">
    <citation type="journal article" date="2019" name="Int. J. Syst. Evol. Microbiol.">
        <title>The Global Catalogue of Microorganisms (GCM) 10K type strain sequencing project: providing services to taxonomists for standard genome sequencing and annotation.</title>
        <authorList>
            <consortium name="The Broad Institute Genomics Platform"/>
            <consortium name="The Broad Institute Genome Sequencing Center for Infectious Disease"/>
            <person name="Wu L."/>
            <person name="Ma J."/>
        </authorList>
    </citation>
    <scope>NUCLEOTIDE SEQUENCE [LARGE SCALE GENOMIC DNA]</scope>
    <source>
        <strain evidence="8">CGMCC 4.1434</strain>
    </source>
</reference>
<feature type="transmembrane region" description="Helical" evidence="6">
    <location>
        <begin position="331"/>
        <end position="352"/>
    </location>
</feature>
<dbReference type="PANTHER" id="PTHR30250:SF28">
    <property type="entry name" value="POLYSACCHARIDE BIOSYNTHESIS PROTEIN"/>
    <property type="match status" value="1"/>
</dbReference>
<evidence type="ECO:0000256" key="2">
    <source>
        <dbReference type="ARBA" id="ARBA00022475"/>
    </source>
</evidence>
<evidence type="ECO:0000256" key="1">
    <source>
        <dbReference type="ARBA" id="ARBA00004651"/>
    </source>
</evidence>
<evidence type="ECO:0000256" key="3">
    <source>
        <dbReference type="ARBA" id="ARBA00022692"/>
    </source>
</evidence>
<feature type="transmembrane region" description="Helical" evidence="6">
    <location>
        <begin position="364"/>
        <end position="386"/>
    </location>
</feature>
<dbReference type="Pfam" id="PF13440">
    <property type="entry name" value="Polysacc_synt_3"/>
    <property type="match status" value="1"/>
</dbReference>
<comment type="subcellular location">
    <subcellularLocation>
        <location evidence="1">Cell membrane</location>
        <topology evidence="1">Multi-pass membrane protein</topology>
    </subcellularLocation>
</comment>
<keyword evidence="5 6" id="KW-0472">Membrane</keyword>
<comment type="caution">
    <text evidence="7">The sequence shown here is derived from an EMBL/GenBank/DDBJ whole genome shotgun (WGS) entry which is preliminary data.</text>
</comment>
<proteinExistence type="predicted"/>
<feature type="transmembrane region" description="Helical" evidence="6">
    <location>
        <begin position="120"/>
        <end position="142"/>
    </location>
</feature>